<accession>A0A9P1DNT3</accession>
<gene>
    <name evidence="2" type="ORF">C1SCF055_LOCUS37444</name>
</gene>
<proteinExistence type="predicted"/>
<feature type="region of interest" description="Disordered" evidence="1">
    <location>
        <begin position="1"/>
        <end position="23"/>
    </location>
</feature>
<evidence type="ECO:0000313" key="3">
    <source>
        <dbReference type="EMBL" id="CAL1165754.1"/>
    </source>
</evidence>
<feature type="compositionally biased region" description="Pro residues" evidence="1">
    <location>
        <begin position="11"/>
        <end position="20"/>
    </location>
</feature>
<dbReference type="SUPFAM" id="SSF117281">
    <property type="entry name" value="Kelch motif"/>
    <property type="match status" value="1"/>
</dbReference>
<reference evidence="3" key="2">
    <citation type="submission" date="2024-04" db="EMBL/GenBank/DDBJ databases">
        <authorList>
            <person name="Chen Y."/>
            <person name="Shah S."/>
            <person name="Dougan E. K."/>
            <person name="Thang M."/>
            <person name="Chan C."/>
        </authorList>
    </citation>
    <scope>NUCLEOTIDE SEQUENCE [LARGE SCALE GENOMIC DNA]</scope>
</reference>
<name>A0A9P1DNT3_9DINO</name>
<organism evidence="2">
    <name type="scientific">Cladocopium goreaui</name>
    <dbReference type="NCBI Taxonomy" id="2562237"/>
    <lineage>
        <taxon>Eukaryota</taxon>
        <taxon>Sar</taxon>
        <taxon>Alveolata</taxon>
        <taxon>Dinophyceae</taxon>
        <taxon>Suessiales</taxon>
        <taxon>Symbiodiniaceae</taxon>
        <taxon>Cladocopium</taxon>
    </lineage>
</organism>
<dbReference type="AlphaFoldDB" id="A0A9P1DNT3"/>
<dbReference type="EMBL" id="CAMXCT030005445">
    <property type="protein sequence ID" value="CAL4799691.1"/>
    <property type="molecule type" value="Genomic_DNA"/>
</dbReference>
<keyword evidence="4" id="KW-1185">Reference proteome</keyword>
<evidence type="ECO:0000313" key="4">
    <source>
        <dbReference type="Proteomes" id="UP001152797"/>
    </source>
</evidence>
<comment type="caution">
    <text evidence="2">The sequence shown here is derived from an EMBL/GenBank/DDBJ whole genome shotgun (WGS) entry which is preliminary data.</text>
</comment>
<reference evidence="2" key="1">
    <citation type="submission" date="2022-10" db="EMBL/GenBank/DDBJ databases">
        <authorList>
            <person name="Chen Y."/>
            <person name="Dougan E. K."/>
            <person name="Chan C."/>
            <person name="Rhodes N."/>
            <person name="Thang M."/>
        </authorList>
    </citation>
    <scope>NUCLEOTIDE SEQUENCE</scope>
</reference>
<evidence type="ECO:0000256" key="1">
    <source>
        <dbReference type="SAM" id="MobiDB-lite"/>
    </source>
</evidence>
<dbReference type="InterPro" id="IPR015915">
    <property type="entry name" value="Kelch-typ_b-propeller"/>
</dbReference>
<sequence length="381" mass="40598">MPWRGYAEPLSSPPTVPSPPVAQRRATETAAGTASPGGRVLWLLGSRCVELLLPSGRVRTISHTGAGLNGLNVPAGSRAVADPKRPGQLYLLENGSSTLWSYDCASGRAESLTPGAEATRFRSSLGSRFVLCGRRLLVTGTPNQGAHSPWIFDLNAQKWSRLPDAPCAILSSAVAVDDDDAAICILGGWSKMQSCHGYLQRLSLKGRDGWQVSSGQVPWRRPGAATTLADGRIVVGFGWMECASAAPVGSRDFKLLRRNGGAQQAETSASRLVAMRMEGIPSKVWGRSFKWAAAFWCASAAIMCKCSTWNLPPGRPGLCHRSCLWTTATLGSSTAAVGPSLSTSSRRAVRRTVLPVLRLGMRGETRGASEAPGFHPWRFSG</sequence>
<evidence type="ECO:0000313" key="2">
    <source>
        <dbReference type="EMBL" id="CAI4012379.1"/>
    </source>
</evidence>
<dbReference type="EMBL" id="CAMXCT020005445">
    <property type="protein sequence ID" value="CAL1165754.1"/>
    <property type="molecule type" value="Genomic_DNA"/>
</dbReference>
<dbReference type="Gene3D" id="2.120.10.80">
    <property type="entry name" value="Kelch-type beta propeller"/>
    <property type="match status" value="1"/>
</dbReference>
<dbReference type="Proteomes" id="UP001152797">
    <property type="component" value="Unassembled WGS sequence"/>
</dbReference>
<dbReference type="EMBL" id="CAMXCT010005445">
    <property type="protein sequence ID" value="CAI4012379.1"/>
    <property type="molecule type" value="Genomic_DNA"/>
</dbReference>
<dbReference type="OrthoDB" id="421780at2759"/>
<protein>
    <submittedName>
        <fullName evidence="2">Uncharacterized protein</fullName>
    </submittedName>
</protein>